<evidence type="ECO:0000256" key="6">
    <source>
        <dbReference type="ARBA" id="ARBA00022722"/>
    </source>
</evidence>
<reference evidence="14" key="1">
    <citation type="submission" date="2011-02" db="EMBL/GenBank/DDBJ databases">
        <authorList>
            <person name="Aslett M."/>
        </authorList>
    </citation>
    <scope>NUCLEOTIDE SEQUENCE</scope>
    <source>
        <strain evidence="14">Liverpool</strain>
    </source>
</reference>
<dbReference type="OMA" id="PMHILFA"/>
<evidence type="ECO:0000256" key="11">
    <source>
        <dbReference type="SAM" id="MobiDB-lite"/>
    </source>
</evidence>
<evidence type="ECO:0000259" key="12">
    <source>
        <dbReference type="Pfam" id="PF12706"/>
    </source>
</evidence>
<evidence type="ECO:0000256" key="1">
    <source>
        <dbReference type="ARBA" id="ARBA00000402"/>
    </source>
</evidence>
<dbReference type="GO" id="GO:1990180">
    <property type="term" value="P:mitochondrial tRNA 3'-end processing"/>
    <property type="evidence" value="ECO:0007669"/>
    <property type="project" value="TreeGrafter"/>
</dbReference>
<dbReference type="InParanoid" id="F0VKI9"/>
<keyword evidence="7" id="KW-0479">Metal-binding</keyword>
<feature type="compositionally biased region" description="Low complexity" evidence="11">
    <location>
        <begin position="536"/>
        <end position="551"/>
    </location>
</feature>
<dbReference type="eggNOG" id="KOG2121">
    <property type="taxonomic scope" value="Eukaryota"/>
</dbReference>
<dbReference type="FunCoup" id="F0VKI9">
    <property type="interactions" value="327"/>
</dbReference>
<comment type="cofactor">
    <cofactor evidence="2">
        <name>Zn(2+)</name>
        <dbReference type="ChEBI" id="CHEBI:29105"/>
    </cofactor>
</comment>
<dbReference type="AlphaFoldDB" id="F0VKI9"/>
<proteinExistence type="inferred from homology"/>
<evidence type="ECO:0000256" key="9">
    <source>
        <dbReference type="ARBA" id="ARBA00022801"/>
    </source>
</evidence>
<evidence type="ECO:0000313" key="14">
    <source>
        <dbReference type="EMBL" id="CBZ54590.1"/>
    </source>
</evidence>
<keyword evidence="5" id="KW-0819">tRNA processing</keyword>
<reference evidence="15" key="4">
    <citation type="journal article" date="2015" name="PLoS ONE">
        <title>Comprehensive Evaluation of Toxoplasma gondii VEG and Neospora caninum LIV Genomes with Tachyzoite Stage Transcriptome and Proteome Defines Novel Transcript Features.</title>
        <authorList>
            <person name="Ramaprasad A."/>
            <person name="Mourier T."/>
            <person name="Naeem R."/>
            <person name="Malas T.B."/>
            <person name="Moussa E."/>
            <person name="Panigrahi A."/>
            <person name="Vermont S.J."/>
            <person name="Otto T.D."/>
            <person name="Wastling J."/>
            <person name="Pain A."/>
        </authorList>
    </citation>
    <scope>NUCLEOTIDE SEQUENCE</scope>
    <source>
        <strain evidence="15">Liverpool</strain>
    </source>
</reference>
<feature type="domain" description="tRNase Z endonuclease" evidence="13">
    <location>
        <begin position="17"/>
        <end position="64"/>
    </location>
</feature>
<feature type="region of interest" description="Disordered" evidence="11">
    <location>
        <begin position="524"/>
        <end position="560"/>
    </location>
</feature>
<evidence type="ECO:0000256" key="8">
    <source>
        <dbReference type="ARBA" id="ARBA00022759"/>
    </source>
</evidence>
<feature type="domain" description="Metallo-beta-lactamase" evidence="12">
    <location>
        <begin position="707"/>
        <end position="925"/>
    </location>
</feature>
<dbReference type="Proteomes" id="UP000007494">
    <property type="component" value="Chromosome X"/>
</dbReference>
<dbReference type="InterPro" id="IPR036866">
    <property type="entry name" value="RibonucZ/Hydroxyglut_hydro"/>
</dbReference>
<evidence type="ECO:0000256" key="5">
    <source>
        <dbReference type="ARBA" id="ARBA00022694"/>
    </source>
</evidence>
<evidence type="ECO:0000256" key="2">
    <source>
        <dbReference type="ARBA" id="ARBA00001947"/>
    </source>
</evidence>
<dbReference type="RefSeq" id="XP_003884620.1">
    <property type="nucleotide sequence ID" value="XM_003884571.1"/>
</dbReference>
<feature type="region of interest" description="Disordered" evidence="11">
    <location>
        <begin position="211"/>
        <end position="348"/>
    </location>
</feature>
<sequence length="1027" mass="111233">MQSYAQVLGWQKLAVAPSLQIFVEGNRLLFNAGENVQRFHLEHKLHLTRTSDVFLTSVSAATTAGLPGLLLTVEGAGNAERSQGRLRLWGTPDLPALLDAASRSFAGLHHLEYEYRIPPAGQAVEPIRETSGCDASSVRSFASPASDGCDSVEVGCVNPCPTGTSDNSQNSDESHPRFTSSSSSLDASECLEGVVAANVKVKAFLLPHSLSGKRPLWAPDNSPSRKALRVQNAGEDEAEERRSESTGRTQGSAPKTWGNPLLGEEAGAQAGGGQILGEDTLKKKNLGERENAASETTEKDAEETDRKKKRLASPNKATVSAPASPTGEETAREKTRTEKEEEDSRGLWAWQGERRDTACDCVAYLLTWPQIPGKFFPDKAKALKVPVGPLFGRLKNGESIEIPGEGRIVTPEQVCGPGTPGQTVLVIECVETQQAVHALNRIKVDLDRLTFVFHMTPPSVLRSAEYSRFVQAVTGPMTRHVVVNQSGAAVEVSPFVHASKLRRFLHDLIPPVFPFPSSPVGYPSSTFPSDRPRFPAPAASSVSSRSSARPATFSSPTPEKPLSDAWGVEAACVLHPNSLVKFDLSTLEKRGVDSSGSLTVFGPQFSSERLTRLTALEPTRARCREILATLQEPPEGASSSSPTDAASANSSEPSSPSPCSFSWSLPSLTLLGTGAAAPSQYRNVAGILLAIRADLSLVLDFGEGSLAQLYSTCHSWQEFLDVISSIRIVFISHCHADHHLGVCTLLEFRAAMFPHLLPPVLLAPAKLQAWLSFYDRRITRIPHRFRCSESLVDLPQAHGETAENEERSASSFGSVSQLLDVPASDVQLRATPVSHIPHSFGLRVDFKIPSLHGNSHEDFSVVYSGDTRPCQQLFDLARNATVLIHEATFEDALIQEAIEKRHSSLSEVVRAALACRCNNLVLTHFSQRYPKIPVLTLEAGGDAFLGSDDSVEGNGEVPDGEIGVEETRCKTKAPVTVFSKQKREGGKDPMHILFAFDCMRLPLKHLQELSQCLEMLPGVINQLFVSD</sequence>
<reference evidence="14" key="2">
    <citation type="submission" date="2011-03" db="EMBL/GenBank/DDBJ databases">
        <title>Comparative genomics and transcriptomics of Neospora caninum and Toxoplasma gondii.</title>
        <authorList>
            <person name="Reid A.J."/>
            <person name="Sohal A."/>
            <person name="Harris D."/>
            <person name="Quail M."/>
            <person name="Sanders M."/>
            <person name="Berriman M."/>
            <person name="Wastling J.M."/>
            <person name="Pain A."/>
        </authorList>
    </citation>
    <scope>NUCLEOTIDE SEQUENCE</scope>
    <source>
        <strain evidence="14">Liverpool</strain>
    </source>
</reference>
<dbReference type="EMBL" id="LN714485">
    <property type="protein sequence ID" value="CEL69304.1"/>
    <property type="molecule type" value="Genomic_DNA"/>
</dbReference>
<dbReference type="EC" id="3.1.26.11" evidence="4"/>
<keyword evidence="9 14" id="KW-0378">Hydrolase</keyword>
<keyword evidence="10" id="KW-0862">Zinc</keyword>
<dbReference type="PANTHER" id="PTHR12553:SF49">
    <property type="entry name" value="ZINC PHOSPHODIESTERASE ELAC PROTEIN 2"/>
    <property type="match status" value="1"/>
</dbReference>
<feature type="compositionally biased region" description="Basic and acidic residues" evidence="11">
    <location>
        <begin position="279"/>
        <end position="299"/>
    </location>
</feature>
<evidence type="ECO:0000259" key="13">
    <source>
        <dbReference type="Pfam" id="PF13691"/>
    </source>
</evidence>
<evidence type="ECO:0000256" key="4">
    <source>
        <dbReference type="ARBA" id="ARBA00012477"/>
    </source>
</evidence>
<dbReference type="Gene3D" id="3.60.15.10">
    <property type="entry name" value="Ribonuclease Z/Hydroxyacylglutathione hydrolase-like"/>
    <property type="match status" value="3"/>
</dbReference>
<feature type="compositionally biased region" description="Low complexity" evidence="11">
    <location>
        <begin position="637"/>
        <end position="654"/>
    </location>
</feature>
<dbReference type="Pfam" id="PF12706">
    <property type="entry name" value="Lactamase_B_2"/>
    <property type="match status" value="1"/>
</dbReference>
<evidence type="ECO:0000313" key="16">
    <source>
        <dbReference type="Proteomes" id="UP000007494"/>
    </source>
</evidence>
<dbReference type="PANTHER" id="PTHR12553">
    <property type="entry name" value="ZINC PHOSPHODIESTERASE ELAC PROTEIN 2"/>
    <property type="match status" value="1"/>
</dbReference>
<evidence type="ECO:0000256" key="7">
    <source>
        <dbReference type="ARBA" id="ARBA00022723"/>
    </source>
</evidence>
<dbReference type="GO" id="GO:0046872">
    <property type="term" value="F:metal ion binding"/>
    <property type="evidence" value="ECO:0007669"/>
    <property type="project" value="UniProtKB-KW"/>
</dbReference>
<dbReference type="GeneID" id="13442521"/>
<keyword evidence="6" id="KW-0540">Nuclease</keyword>
<feature type="compositionally biased region" description="Basic and acidic residues" evidence="11">
    <location>
        <begin position="329"/>
        <end position="345"/>
    </location>
</feature>
<dbReference type="Pfam" id="PF13691">
    <property type="entry name" value="Lactamase_B_4"/>
    <property type="match status" value="1"/>
</dbReference>
<dbReference type="InterPro" id="IPR001279">
    <property type="entry name" value="Metallo-B-lactamas"/>
</dbReference>
<dbReference type="InterPro" id="IPR027794">
    <property type="entry name" value="tRNase_Z_dom"/>
</dbReference>
<feature type="region of interest" description="Disordered" evidence="11">
    <location>
        <begin position="163"/>
        <end position="183"/>
    </location>
</feature>
<feature type="region of interest" description="Disordered" evidence="11">
    <location>
        <begin position="630"/>
        <end position="654"/>
    </location>
</feature>
<name>F0VKI9_NEOCL</name>
<dbReference type="OrthoDB" id="527344at2759"/>
<protein>
    <recommendedName>
        <fullName evidence="4">ribonuclease Z</fullName>
        <ecNumber evidence="4">3.1.26.11</ecNumber>
    </recommendedName>
</protein>
<dbReference type="GO" id="GO:0042781">
    <property type="term" value="F:3'-tRNA processing endoribonuclease activity"/>
    <property type="evidence" value="ECO:0007669"/>
    <property type="project" value="UniProtKB-EC"/>
</dbReference>
<dbReference type="EMBL" id="FR823391">
    <property type="protein sequence ID" value="CBZ54590.1"/>
    <property type="molecule type" value="Genomic_DNA"/>
</dbReference>
<evidence type="ECO:0000256" key="10">
    <source>
        <dbReference type="ARBA" id="ARBA00022833"/>
    </source>
</evidence>
<dbReference type="VEuPathDB" id="ToxoDB:NCLIV_050180"/>
<dbReference type="SUPFAM" id="SSF56281">
    <property type="entry name" value="Metallo-hydrolase/oxidoreductase"/>
    <property type="match status" value="2"/>
</dbReference>
<dbReference type="CDD" id="cd07718">
    <property type="entry name" value="RNaseZ_ELAC1_ELAC2-C-term-like_MBL-fold"/>
    <property type="match status" value="1"/>
</dbReference>
<reference evidence="16" key="3">
    <citation type="journal article" date="2012" name="PLoS Pathog.">
        <title>Comparative genomics of the apicomplexan parasites Toxoplasma gondii and Neospora caninum: Coccidia differing in host range and transmission strategy.</title>
        <authorList>
            <person name="Reid A.J."/>
            <person name="Vermont S.J."/>
            <person name="Cotton J.A."/>
            <person name="Harris D."/>
            <person name="Hill-Cawthorne G.A."/>
            <person name="Konen-Waisman S."/>
            <person name="Latham S.M."/>
            <person name="Mourier T."/>
            <person name="Norton R."/>
            <person name="Quail M.A."/>
            <person name="Sanders M."/>
            <person name="Shanmugam D."/>
            <person name="Sohal A."/>
            <person name="Wasmuth J.D."/>
            <person name="Brunk B."/>
            <person name="Grigg M.E."/>
            <person name="Howard J.C."/>
            <person name="Parkinson J."/>
            <person name="Roos D.S."/>
            <person name="Trees A.J."/>
            <person name="Berriman M."/>
            <person name="Pain A."/>
            <person name="Wastling J.M."/>
        </authorList>
    </citation>
    <scope>NUCLEOTIDE SEQUENCE [LARGE SCALE GENOMIC DNA]</scope>
    <source>
        <strain evidence="16">Liverpool</strain>
    </source>
</reference>
<keyword evidence="8" id="KW-0255">Endonuclease</keyword>
<comment type="similarity">
    <text evidence="3">Belongs to the RNase Z family.</text>
</comment>
<evidence type="ECO:0000313" key="15">
    <source>
        <dbReference type="EMBL" id="CEL69304.1"/>
    </source>
</evidence>
<gene>
    <name evidence="15" type="ORF">BN1204_050180</name>
    <name evidence="14" type="ORF">NCLIV_050180</name>
</gene>
<keyword evidence="16" id="KW-1185">Reference proteome</keyword>
<accession>F0VKI9</accession>
<dbReference type="InterPro" id="IPR047151">
    <property type="entry name" value="RNZ2-like"/>
</dbReference>
<comment type="catalytic activity">
    <reaction evidence="1">
        <text>Endonucleolytic cleavage of RNA, removing extra 3' nucleotides from tRNA precursor, generating 3' termini of tRNAs. A 3'-hydroxy group is left at the tRNA terminus and a 5'-phosphoryl group is left at the trailer molecule.</text>
        <dbReference type="EC" id="3.1.26.11"/>
    </reaction>
</comment>
<dbReference type="GO" id="GO:0005739">
    <property type="term" value="C:mitochondrion"/>
    <property type="evidence" value="ECO:0007669"/>
    <property type="project" value="TreeGrafter"/>
</dbReference>
<organism evidence="14 16">
    <name type="scientific">Neospora caninum (strain Liverpool)</name>
    <dbReference type="NCBI Taxonomy" id="572307"/>
    <lineage>
        <taxon>Eukaryota</taxon>
        <taxon>Sar</taxon>
        <taxon>Alveolata</taxon>
        <taxon>Apicomplexa</taxon>
        <taxon>Conoidasida</taxon>
        <taxon>Coccidia</taxon>
        <taxon>Eucoccidiorida</taxon>
        <taxon>Eimeriorina</taxon>
        <taxon>Sarcocystidae</taxon>
        <taxon>Neospora</taxon>
    </lineage>
</organism>
<evidence type="ECO:0000256" key="3">
    <source>
        <dbReference type="ARBA" id="ARBA00007823"/>
    </source>
</evidence>